<keyword evidence="3" id="KW-0969">Cilium</keyword>
<dbReference type="AlphaFoldDB" id="A0A562J6B9"/>
<dbReference type="Proteomes" id="UP000315343">
    <property type="component" value="Unassembled WGS sequence"/>
</dbReference>
<dbReference type="OrthoDB" id="280334at2"/>
<sequence length="174" mass="19216">MEINAYGTSGTSNLNISTKKGSELDMNDFLNLMVSQITNQDSMNPMENTEFVSQMAQFSALQAMTDLSEISMQGQATSLIGKNVVMASYNSRGELEIQEGIVQKVTIHSGETKIYVNDIEYDYSNVMEVKNKSEEAVTEMDIVTQMLEGINSIKNFLIKDDTLEGSAIEGSQIN</sequence>
<dbReference type="EMBL" id="VLKH01000008">
    <property type="protein sequence ID" value="TWH78739.1"/>
    <property type="molecule type" value="Genomic_DNA"/>
</dbReference>
<reference evidence="3 4" key="1">
    <citation type="submission" date="2019-07" db="EMBL/GenBank/DDBJ databases">
        <title>Genomic Encyclopedia of Type Strains, Phase I: the one thousand microbial genomes (KMG-I) project.</title>
        <authorList>
            <person name="Kyrpides N."/>
        </authorList>
    </citation>
    <scope>NUCLEOTIDE SEQUENCE [LARGE SCALE GENOMIC DNA]</scope>
    <source>
        <strain evidence="3 4">DSM 13558</strain>
    </source>
</reference>
<gene>
    <name evidence="3" type="ORF">LY60_02767</name>
</gene>
<comment type="similarity">
    <text evidence="1">Belongs to the FlgD family.</text>
</comment>
<proteinExistence type="inferred from homology"/>
<comment type="caution">
    <text evidence="3">The sequence shown here is derived from an EMBL/GenBank/DDBJ whole genome shotgun (WGS) entry which is preliminary data.</text>
</comment>
<evidence type="ECO:0000313" key="3">
    <source>
        <dbReference type="EMBL" id="TWH78739.1"/>
    </source>
</evidence>
<dbReference type="RefSeq" id="WP_145084807.1">
    <property type="nucleotide sequence ID" value="NZ_JAYFNS010000014.1"/>
</dbReference>
<dbReference type="GO" id="GO:0044781">
    <property type="term" value="P:bacterial-type flagellum organization"/>
    <property type="evidence" value="ECO:0007669"/>
    <property type="project" value="UniProtKB-KW"/>
</dbReference>
<protein>
    <submittedName>
        <fullName evidence="3">Flagellar basal-body rod modification protein FlgD</fullName>
    </submittedName>
</protein>
<organism evidence="3 4">
    <name type="scientific">Sedimentibacter saalensis</name>
    <dbReference type="NCBI Taxonomy" id="130788"/>
    <lineage>
        <taxon>Bacteria</taxon>
        <taxon>Bacillati</taxon>
        <taxon>Bacillota</taxon>
        <taxon>Tissierellia</taxon>
        <taxon>Sedimentibacter</taxon>
    </lineage>
</organism>
<dbReference type="InterPro" id="IPR005648">
    <property type="entry name" value="FlgD"/>
</dbReference>
<name>A0A562J6B9_9FIRM</name>
<evidence type="ECO:0000256" key="2">
    <source>
        <dbReference type="ARBA" id="ARBA00022795"/>
    </source>
</evidence>
<evidence type="ECO:0000313" key="4">
    <source>
        <dbReference type="Proteomes" id="UP000315343"/>
    </source>
</evidence>
<accession>A0A562J6B9</accession>
<dbReference type="Pfam" id="PF03963">
    <property type="entry name" value="FlgD"/>
    <property type="match status" value="1"/>
</dbReference>
<keyword evidence="3" id="KW-0282">Flagellum</keyword>
<keyword evidence="3" id="KW-0966">Cell projection</keyword>
<keyword evidence="4" id="KW-1185">Reference proteome</keyword>
<keyword evidence="2" id="KW-1005">Bacterial flagellum biogenesis</keyword>
<evidence type="ECO:0000256" key="1">
    <source>
        <dbReference type="ARBA" id="ARBA00010577"/>
    </source>
</evidence>